<dbReference type="Proteomes" id="UP000315303">
    <property type="component" value="Unassembled WGS sequence"/>
</dbReference>
<dbReference type="PANTHER" id="PTHR43002">
    <property type="entry name" value="GLYCOGEN DEBRANCHING ENZYME"/>
    <property type="match status" value="1"/>
</dbReference>
<dbReference type="InterPro" id="IPR004193">
    <property type="entry name" value="Glyco_hydro_13_N"/>
</dbReference>
<dbReference type="RefSeq" id="WP_140603234.1">
    <property type="nucleotide sequence ID" value="NZ_SAWY01000020.1"/>
</dbReference>
<dbReference type="NCBIfam" id="TIGR02103">
    <property type="entry name" value="pullul_strch"/>
    <property type="match status" value="1"/>
</dbReference>
<evidence type="ECO:0000313" key="9">
    <source>
        <dbReference type="Proteomes" id="UP000315303"/>
    </source>
</evidence>
<evidence type="ECO:0000259" key="5">
    <source>
        <dbReference type="Pfam" id="PF02922"/>
    </source>
</evidence>
<feature type="signal peptide" evidence="4">
    <location>
        <begin position="1"/>
        <end position="22"/>
    </location>
</feature>
<evidence type="ECO:0000256" key="2">
    <source>
        <dbReference type="ARBA" id="ARBA00023295"/>
    </source>
</evidence>
<comment type="caution">
    <text evidence="8">The sequence shown here is derived from an EMBL/GenBank/DDBJ whole genome shotgun (WGS) entry which is preliminary data.</text>
</comment>
<name>A0A502KTQ0_9GAMM</name>
<dbReference type="InterPro" id="IPR040671">
    <property type="entry name" value="Pullulanase_N2"/>
</dbReference>
<sequence>MKKYSHSLLSLAAVLAPLYLSSCGGSEQSVLSPEQSVSSIRLEQLAEAATLASQATDSAAHWLTPELLLLPKNEDNLVYQLIKADGAVIDATMLLATTLPEAIQKQFPHLADFKAYQVGLSANEAKSWLKQQLMVLALDTAQQVQHVSFVQTGAIIDALYTQGDNDANEVQALGATLTAQQTQFKLWAPTAKQVEVHLFDKNAVEANEQDIAAIEILPLVEDESTGVWQVTVPKVLDGSYYQYKITVYHPISKQVEELITTDPYSLSLSMNSHYTQIVDLAAENTQPSGWKSHQVPEVNNVEDHVLYETHIRDFSSIDSKLSDSRFRGKYKAFSEQDSYGIQHLKSLQKAGLNTVHLLPTYDIGTVNEDKSKAIDLYDNMAKVCDIAPHAFVCQDNSKVMVKPEQTLYSVLSGFEPSGSQAQQLVSELREYDNYNWGYDPYHYTVPEGSYALNPQGKARIIEFREMVQSLHGLGFRVIMDVVYNHTYESGLEDKSVLDKIVPNYYHRLNSISGAIEQSTCCDNTATERAMMAKLMTDSLVVWARDYKIDGFRFDLMGHQPKQAMLEAREAVRTVDSDTYFYGEGWNFGEVAHNRQFTQASQLELGGTEIGTFTDRLRDAVRGSGNNTRSGQGVGNGLLTLPNNQQSSSKDLSDYHLKMAQLRIGLAGNLAEFALINEHGQHVQGKDVPYGDQPTGYALDPADTINYVSKHDNQTLWDNSQYRLPFELSTNDRVRLHLQSISFAMYAQGIPFLHLGAEFLRSKSYLRDSYDYGDWFNRVDFSKQSNFYHVGLPPEAKDKENWPLIKEVMAGHQGRDQVSSKHITFSSDVFTQMLAIRMSSPLFRLPTAKEVLEKVSFLNTGENAQTGLIVMELNDQVGQQVDQNYQSVLVIFNTSAQSQKFAGTTAQGLNFAGYQLHKEQAAGADDVVKQSVVNAKSIIVPALTTAVFVRAKESS</sequence>
<dbReference type="InterPro" id="IPR024561">
    <property type="entry name" value="Pullul_strch_C"/>
</dbReference>
<dbReference type="Gene3D" id="2.60.40.1130">
    <property type="entry name" value="Rab geranylgeranyltransferase alpha-subunit, insert domain"/>
    <property type="match status" value="1"/>
</dbReference>
<evidence type="ECO:0000256" key="3">
    <source>
        <dbReference type="SAM" id="MobiDB-lite"/>
    </source>
</evidence>
<dbReference type="Gene3D" id="3.20.20.80">
    <property type="entry name" value="Glycosidases"/>
    <property type="match status" value="1"/>
</dbReference>
<proteinExistence type="inferred from homology"/>
<dbReference type="Pfam" id="PF17967">
    <property type="entry name" value="Pullulanase_N2"/>
    <property type="match status" value="1"/>
</dbReference>
<evidence type="ECO:0000313" key="8">
    <source>
        <dbReference type="EMBL" id="TPH15070.1"/>
    </source>
</evidence>
<dbReference type="SUPFAM" id="SSF51011">
    <property type="entry name" value="Glycosyl hydrolase domain"/>
    <property type="match status" value="1"/>
</dbReference>
<comment type="similarity">
    <text evidence="1">Belongs to the glycosyl hydrolase 13 family.</text>
</comment>
<dbReference type="InterPro" id="IPR014756">
    <property type="entry name" value="Ig_E-set"/>
</dbReference>
<dbReference type="GO" id="GO:0005975">
    <property type="term" value="P:carbohydrate metabolic process"/>
    <property type="evidence" value="ECO:0007669"/>
    <property type="project" value="InterPro"/>
</dbReference>
<reference evidence="8 9" key="1">
    <citation type="submission" date="2019-01" db="EMBL/GenBank/DDBJ databases">
        <title>Litorilituus lipolytica sp. nov., isolated from intertidal sand of the Yellow Sea in China.</title>
        <authorList>
            <person name="Liu A."/>
        </authorList>
    </citation>
    <scope>NUCLEOTIDE SEQUENCE [LARGE SCALE GENOMIC DNA]</scope>
    <source>
        <strain evidence="8 9">RZ04</strain>
    </source>
</reference>
<dbReference type="OrthoDB" id="3236218at2"/>
<dbReference type="EMBL" id="SAWY01000020">
    <property type="protein sequence ID" value="TPH15070.1"/>
    <property type="molecule type" value="Genomic_DNA"/>
</dbReference>
<dbReference type="SUPFAM" id="SSF51445">
    <property type="entry name" value="(Trans)glycosidases"/>
    <property type="match status" value="1"/>
</dbReference>
<evidence type="ECO:0000259" key="6">
    <source>
        <dbReference type="Pfam" id="PF11852"/>
    </source>
</evidence>
<dbReference type="CDD" id="cd02860">
    <property type="entry name" value="E_set_Pullulanase"/>
    <property type="match status" value="1"/>
</dbReference>
<dbReference type="InterPro" id="IPR013780">
    <property type="entry name" value="Glyco_hydro_b"/>
</dbReference>
<dbReference type="SUPFAM" id="SSF81296">
    <property type="entry name" value="E set domains"/>
    <property type="match status" value="2"/>
</dbReference>
<accession>A0A502KTQ0</accession>
<feature type="region of interest" description="Disordered" evidence="3">
    <location>
        <begin position="621"/>
        <end position="646"/>
    </location>
</feature>
<dbReference type="CDD" id="cd11341">
    <property type="entry name" value="AmyAc_Pullulanase_LD-like"/>
    <property type="match status" value="1"/>
</dbReference>
<protein>
    <submittedName>
        <fullName evidence="8">Pullulanase-type alpha-1,6-glucosidase</fullName>
    </submittedName>
</protein>
<evidence type="ECO:0000259" key="7">
    <source>
        <dbReference type="Pfam" id="PF17967"/>
    </source>
</evidence>
<keyword evidence="2" id="KW-0378">Hydrolase</keyword>
<dbReference type="InterPro" id="IPR017853">
    <property type="entry name" value="GH"/>
</dbReference>
<dbReference type="Pfam" id="PF02922">
    <property type="entry name" value="CBM_48"/>
    <property type="match status" value="1"/>
</dbReference>
<feature type="domain" description="Alpha-1,6-glucosidases pullulanase-type C-terminal" evidence="6">
    <location>
        <begin position="783"/>
        <end position="949"/>
    </location>
</feature>
<keyword evidence="2" id="KW-0326">Glycosidase</keyword>
<feature type="chain" id="PRO_5021502012" evidence="4">
    <location>
        <begin position="23"/>
        <end position="954"/>
    </location>
</feature>
<evidence type="ECO:0000256" key="4">
    <source>
        <dbReference type="SAM" id="SignalP"/>
    </source>
</evidence>
<gene>
    <name evidence="8" type="primary">pulA</name>
    <name evidence="8" type="ORF">EPA86_09620</name>
</gene>
<keyword evidence="4" id="KW-0732">Signal</keyword>
<dbReference type="GO" id="GO:0051060">
    <property type="term" value="F:pullulanase activity"/>
    <property type="evidence" value="ECO:0007669"/>
    <property type="project" value="InterPro"/>
</dbReference>
<dbReference type="Pfam" id="PF11852">
    <property type="entry name" value="Pullul_strch_C"/>
    <property type="match status" value="1"/>
</dbReference>
<feature type="domain" description="Pullulanase N2" evidence="7">
    <location>
        <begin position="58"/>
        <end position="157"/>
    </location>
</feature>
<dbReference type="InterPro" id="IPR013783">
    <property type="entry name" value="Ig-like_fold"/>
</dbReference>
<feature type="domain" description="Glycoside hydrolase family 13 N-terminal" evidence="5">
    <location>
        <begin position="173"/>
        <end position="265"/>
    </location>
</feature>
<dbReference type="Gene3D" id="2.60.40.10">
    <property type="entry name" value="Immunoglobulins"/>
    <property type="match status" value="1"/>
</dbReference>
<evidence type="ECO:0000256" key="1">
    <source>
        <dbReference type="ARBA" id="ARBA00008061"/>
    </source>
</evidence>
<dbReference type="InterPro" id="IPR011839">
    <property type="entry name" value="Pullul_strch"/>
</dbReference>
<keyword evidence="9" id="KW-1185">Reference proteome</keyword>
<organism evidence="8 9">
    <name type="scientific">Litorilituus lipolyticus</name>
    <dbReference type="NCBI Taxonomy" id="2491017"/>
    <lineage>
        <taxon>Bacteria</taxon>
        <taxon>Pseudomonadati</taxon>
        <taxon>Pseudomonadota</taxon>
        <taxon>Gammaproteobacteria</taxon>
        <taxon>Alteromonadales</taxon>
        <taxon>Colwelliaceae</taxon>
        <taxon>Litorilituus</taxon>
    </lineage>
</organism>
<dbReference type="AlphaFoldDB" id="A0A502KTQ0"/>
<dbReference type="Gene3D" id="2.60.40.1180">
    <property type="entry name" value="Golgi alpha-mannosidase II"/>
    <property type="match status" value="1"/>
</dbReference>